<comment type="caution">
    <text evidence="3">The sequence shown here is derived from an EMBL/GenBank/DDBJ whole genome shotgun (WGS) entry which is preliminary data.</text>
</comment>
<evidence type="ECO:0000313" key="4">
    <source>
        <dbReference type="Proteomes" id="UP000076023"/>
    </source>
</evidence>
<dbReference type="EMBL" id="BDCO01000002">
    <property type="protein sequence ID" value="GAT32073.1"/>
    <property type="molecule type" value="Genomic_DNA"/>
</dbReference>
<reference evidence="4" key="1">
    <citation type="journal article" date="2017" name="Genome Announc.">
        <title>Draft Genome Sequence of Terrimicrobium sacchariphilum NM-5T, a Facultative Anaerobic Soil Bacterium of the Class Spartobacteria.</title>
        <authorList>
            <person name="Qiu Y.L."/>
            <person name="Tourlousse D.M."/>
            <person name="Matsuura N."/>
            <person name="Ohashi A."/>
            <person name="Sekiguchi Y."/>
        </authorList>
    </citation>
    <scope>NUCLEOTIDE SEQUENCE [LARGE SCALE GENOMIC DNA]</scope>
    <source>
        <strain evidence="4">NM-5</strain>
    </source>
</reference>
<organism evidence="3 4">
    <name type="scientific">Terrimicrobium sacchariphilum</name>
    <dbReference type="NCBI Taxonomy" id="690879"/>
    <lineage>
        <taxon>Bacteria</taxon>
        <taxon>Pseudomonadati</taxon>
        <taxon>Verrucomicrobiota</taxon>
        <taxon>Terrimicrobiia</taxon>
        <taxon>Terrimicrobiales</taxon>
        <taxon>Terrimicrobiaceae</taxon>
        <taxon>Terrimicrobium</taxon>
    </lineage>
</organism>
<keyword evidence="1" id="KW-0812">Transmembrane</keyword>
<proteinExistence type="predicted"/>
<gene>
    <name evidence="3" type="ORF">TSACC_2470</name>
</gene>
<evidence type="ECO:0000259" key="2">
    <source>
        <dbReference type="Pfam" id="PF13548"/>
    </source>
</evidence>
<dbReference type="AlphaFoldDB" id="A0A146G3M1"/>
<feature type="transmembrane region" description="Helical" evidence="1">
    <location>
        <begin position="160"/>
        <end position="181"/>
    </location>
</feature>
<dbReference type="Proteomes" id="UP000076023">
    <property type="component" value="Unassembled WGS sequence"/>
</dbReference>
<name>A0A146G3M1_TERSA</name>
<evidence type="ECO:0000313" key="3">
    <source>
        <dbReference type="EMBL" id="GAT32073.1"/>
    </source>
</evidence>
<dbReference type="OrthoDB" id="181455at2"/>
<keyword evidence="1" id="KW-1133">Transmembrane helix</keyword>
<dbReference type="Pfam" id="PF13548">
    <property type="entry name" value="DUF4126"/>
    <property type="match status" value="1"/>
</dbReference>
<keyword evidence="1" id="KW-0472">Membrane</keyword>
<feature type="transmembrane region" description="Helical" evidence="1">
    <location>
        <begin position="20"/>
        <end position="40"/>
    </location>
</feature>
<feature type="domain" description="DUF4126" evidence="2">
    <location>
        <begin position="9"/>
        <end position="182"/>
    </location>
</feature>
<evidence type="ECO:0000256" key="1">
    <source>
        <dbReference type="SAM" id="Phobius"/>
    </source>
</evidence>
<dbReference type="RefSeq" id="WP_075077926.1">
    <property type="nucleotide sequence ID" value="NZ_BDCO01000002.1"/>
</dbReference>
<feature type="transmembrane region" description="Helical" evidence="1">
    <location>
        <begin position="47"/>
        <end position="65"/>
    </location>
</feature>
<protein>
    <recommendedName>
        <fullName evidence="2">DUF4126 domain-containing protein</fullName>
    </recommendedName>
</protein>
<dbReference type="InterPro" id="IPR025196">
    <property type="entry name" value="DUF4126"/>
</dbReference>
<dbReference type="InParanoid" id="A0A146G3M1"/>
<sequence>MEDVLQTLGVALGLAALAGLNLYLTVFAAGLAIHFSWVALPASLQSLHVLGDPWVIVVAGILYFLEFWADKVPWIDSANDSVHTIIRPIGGALLAVLALGDAHPTVKVVAALLAGGVTLSAHAAKAGARLVANTSPEPISNIGLSLGEDAVVLGGLTLVAWYPIVALIVTVAAIVVIWVVLPKLMRSVRATSWLAWRKLNEPAEGGDDDNIFRKIPGPCELLLRRAHATTEGFTVAVPCISGGGPRLPRNVFGWLIRFEGGRLFFVGPRRFGPIVVEIGLEGRDILRESRFLSERLLISGPSTTNVFLFERGHRVLCDRLADALKPLPAVEPELIP</sequence>
<dbReference type="STRING" id="690879.TSACC_2470"/>
<accession>A0A146G3M1</accession>
<keyword evidence="4" id="KW-1185">Reference proteome</keyword>